<name>A0A151XCN0_9HYME</name>
<dbReference type="InterPro" id="IPR012337">
    <property type="entry name" value="RNaseH-like_sf"/>
</dbReference>
<organism evidence="2 3">
    <name type="scientific">Mycetomoellerius zeteki</name>
    <dbReference type="NCBI Taxonomy" id="64791"/>
    <lineage>
        <taxon>Eukaryota</taxon>
        <taxon>Metazoa</taxon>
        <taxon>Ecdysozoa</taxon>
        <taxon>Arthropoda</taxon>
        <taxon>Hexapoda</taxon>
        <taxon>Insecta</taxon>
        <taxon>Pterygota</taxon>
        <taxon>Neoptera</taxon>
        <taxon>Endopterygota</taxon>
        <taxon>Hymenoptera</taxon>
        <taxon>Apocrita</taxon>
        <taxon>Aculeata</taxon>
        <taxon>Formicoidea</taxon>
        <taxon>Formicidae</taxon>
        <taxon>Myrmicinae</taxon>
        <taxon>Mycetomoellerius</taxon>
    </lineage>
</organism>
<protein>
    <submittedName>
        <fullName evidence="2">Zinc finger BED domain-containing protein 1</fullName>
    </submittedName>
</protein>
<proteinExistence type="predicted"/>
<feature type="domain" description="HAT C-terminal dimerisation" evidence="1">
    <location>
        <begin position="4"/>
        <end position="81"/>
    </location>
</feature>
<gene>
    <name evidence="2" type="ORF">ALC60_02908</name>
</gene>
<keyword evidence="3" id="KW-1185">Reference proteome</keyword>
<dbReference type="STRING" id="64791.A0A151XCN0"/>
<dbReference type="SUPFAM" id="SSF53098">
    <property type="entry name" value="Ribonuclease H-like"/>
    <property type="match status" value="1"/>
</dbReference>
<accession>A0A151XCN0</accession>
<feature type="non-terminal residue" evidence="2">
    <location>
        <position position="1"/>
    </location>
</feature>
<evidence type="ECO:0000313" key="2">
    <source>
        <dbReference type="EMBL" id="KYQ58113.1"/>
    </source>
</evidence>
<reference evidence="2 3" key="1">
    <citation type="submission" date="2015-09" db="EMBL/GenBank/DDBJ databases">
        <title>Trachymyrmex zeteki WGS genome.</title>
        <authorList>
            <person name="Nygaard S."/>
            <person name="Hu H."/>
            <person name="Boomsma J."/>
            <person name="Zhang G."/>
        </authorList>
    </citation>
    <scope>NUCLEOTIDE SEQUENCE [LARGE SCALE GENOMIC DNA]</scope>
    <source>
        <strain evidence="2">Tzet28-1</strain>
        <tissue evidence="2">Whole body</tissue>
    </source>
</reference>
<evidence type="ECO:0000259" key="1">
    <source>
        <dbReference type="Pfam" id="PF05699"/>
    </source>
</evidence>
<dbReference type="InterPro" id="IPR008906">
    <property type="entry name" value="HATC_C_dom"/>
</dbReference>
<evidence type="ECO:0000313" key="3">
    <source>
        <dbReference type="Proteomes" id="UP000075809"/>
    </source>
</evidence>
<dbReference type="PANTHER" id="PTHR47611">
    <property type="entry name" value="HAT DIMERISATION DOMAIN, C-TERMINAL"/>
    <property type="match status" value="1"/>
</dbReference>
<dbReference type="PANTHER" id="PTHR47611:SF3">
    <property type="entry name" value="HAT C-TERMINAL DIMERISATION DOMAIN-CONTAINING PROTEIN"/>
    <property type="match status" value="1"/>
</dbReference>
<dbReference type="EMBL" id="KQ982305">
    <property type="protein sequence ID" value="KYQ58113.1"/>
    <property type="molecule type" value="Genomic_DNA"/>
</dbReference>
<dbReference type="GO" id="GO:0046983">
    <property type="term" value="F:protein dimerization activity"/>
    <property type="evidence" value="ECO:0007669"/>
    <property type="project" value="InterPro"/>
</dbReference>
<dbReference type="Proteomes" id="UP000075809">
    <property type="component" value="Unassembled WGS sequence"/>
</dbReference>
<sequence length="89" mass="10529">ESQLQAYLTKPQLRFNLDYLKWWKARADRFPILSNLARKYLCIPATSANSERTFFTAGNIVTPKRSLFPENVNMLVFLYQNRSMYTCQE</sequence>
<dbReference type="AlphaFoldDB" id="A0A151XCN0"/>
<dbReference type="Pfam" id="PF05699">
    <property type="entry name" value="Dimer_Tnp_hAT"/>
    <property type="match status" value="1"/>
</dbReference>